<dbReference type="GO" id="GO:0000422">
    <property type="term" value="P:autophagy of mitochondrion"/>
    <property type="evidence" value="ECO:0007669"/>
    <property type="project" value="TreeGrafter"/>
</dbReference>
<comment type="caution">
    <text evidence="8">Lacks conserved residue(s) required for the propagation of feature annotation.</text>
</comment>
<dbReference type="GO" id="GO:0015031">
    <property type="term" value="P:protein transport"/>
    <property type="evidence" value="ECO:0007669"/>
    <property type="project" value="UniProtKB-KW"/>
</dbReference>
<accession>A0A8J5LDN7</accession>
<evidence type="ECO:0000256" key="8">
    <source>
        <dbReference type="PROSITE-ProRule" id="PRU00152"/>
    </source>
</evidence>
<evidence type="ECO:0000256" key="1">
    <source>
        <dbReference type="ARBA" id="ARBA00004496"/>
    </source>
</evidence>
<protein>
    <recommendedName>
        <fullName evidence="11">PLAT domain-containing protein</fullName>
    </recommendedName>
</protein>
<dbReference type="GO" id="GO:0000045">
    <property type="term" value="P:autophagosome assembly"/>
    <property type="evidence" value="ECO:0007669"/>
    <property type="project" value="TreeGrafter"/>
</dbReference>
<dbReference type="PROSITE" id="PS50095">
    <property type="entry name" value="PLAT"/>
    <property type="match status" value="1"/>
</dbReference>
<evidence type="ECO:0000256" key="10">
    <source>
        <dbReference type="SAM" id="Phobius"/>
    </source>
</evidence>
<keyword evidence="3" id="KW-0813">Transport</keyword>
<keyword evidence="10" id="KW-1133">Transmembrane helix</keyword>
<dbReference type="SUPFAM" id="SSF49723">
    <property type="entry name" value="Lipase/lipooxygenase domain (PLAT/LH2 domain)"/>
    <property type="match status" value="1"/>
</dbReference>
<dbReference type="EMBL" id="JACMSC010000007">
    <property type="protein sequence ID" value="KAG6514306.1"/>
    <property type="molecule type" value="Genomic_DNA"/>
</dbReference>
<keyword evidence="4" id="KW-0963">Cytoplasm</keyword>
<comment type="caution">
    <text evidence="12">The sequence shown here is derived from an EMBL/GenBank/DDBJ whole genome shotgun (WGS) entry which is preliminary data.</text>
</comment>
<dbReference type="AlphaFoldDB" id="A0A8J5LDN7"/>
<keyword evidence="6" id="KW-0653">Protein transport</keyword>
<dbReference type="Proteomes" id="UP000734854">
    <property type="component" value="Unassembled WGS sequence"/>
</dbReference>
<dbReference type="Pfam" id="PF03987">
    <property type="entry name" value="Autophagy_act_C"/>
    <property type="match status" value="2"/>
</dbReference>
<organism evidence="12 13">
    <name type="scientific">Zingiber officinale</name>
    <name type="common">Ginger</name>
    <name type="synonym">Amomum zingiber</name>
    <dbReference type="NCBI Taxonomy" id="94328"/>
    <lineage>
        <taxon>Eukaryota</taxon>
        <taxon>Viridiplantae</taxon>
        <taxon>Streptophyta</taxon>
        <taxon>Embryophyta</taxon>
        <taxon>Tracheophyta</taxon>
        <taxon>Spermatophyta</taxon>
        <taxon>Magnoliopsida</taxon>
        <taxon>Liliopsida</taxon>
        <taxon>Zingiberales</taxon>
        <taxon>Zingiberaceae</taxon>
        <taxon>Zingiber</taxon>
    </lineage>
</organism>
<dbReference type="GO" id="GO:0061723">
    <property type="term" value="P:glycophagy"/>
    <property type="evidence" value="ECO:0007669"/>
    <property type="project" value="TreeGrafter"/>
</dbReference>
<feature type="transmembrane region" description="Helical" evidence="10">
    <location>
        <begin position="319"/>
        <end position="343"/>
    </location>
</feature>
<feature type="compositionally biased region" description="Low complexity" evidence="9">
    <location>
        <begin position="526"/>
        <end position="539"/>
    </location>
</feature>
<evidence type="ECO:0000256" key="6">
    <source>
        <dbReference type="ARBA" id="ARBA00022927"/>
    </source>
</evidence>
<dbReference type="GO" id="GO:0019776">
    <property type="term" value="F:Atg8-family ligase activity"/>
    <property type="evidence" value="ECO:0007669"/>
    <property type="project" value="TreeGrafter"/>
</dbReference>
<evidence type="ECO:0000256" key="2">
    <source>
        <dbReference type="ARBA" id="ARBA00007683"/>
    </source>
</evidence>
<dbReference type="InterPro" id="IPR001024">
    <property type="entry name" value="PLAT/LH2_dom"/>
</dbReference>
<dbReference type="PANTHER" id="PTHR12866">
    <property type="entry name" value="UBIQUITIN-LIKE-CONJUGATING ENZYME ATG3"/>
    <property type="match status" value="1"/>
</dbReference>
<dbReference type="InterPro" id="IPR036392">
    <property type="entry name" value="PLAT/LH2_dom_sf"/>
</dbReference>
<evidence type="ECO:0000259" key="11">
    <source>
        <dbReference type="PROSITE" id="PS50095"/>
    </source>
</evidence>
<dbReference type="GO" id="GO:0000407">
    <property type="term" value="C:phagophore assembly site"/>
    <property type="evidence" value="ECO:0007669"/>
    <property type="project" value="TreeGrafter"/>
</dbReference>
<feature type="domain" description="PLAT" evidence="11">
    <location>
        <begin position="368"/>
        <end position="496"/>
    </location>
</feature>
<dbReference type="PANTHER" id="PTHR12866:SF2">
    <property type="entry name" value="UBIQUITIN-LIKE-CONJUGATING ENZYME ATG3"/>
    <property type="match status" value="1"/>
</dbReference>
<dbReference type="Pfam" id="PF01477">
    <property type="entry name" value="PLAT"/>
    <property type="match status" value="1"/>
</dbReference>
<feature type="region of interest" description="Disordered" evidence="9">
    <location>
        <begin position="502"/>
        <end position="539"/>
    </location>
</feature>
<evidence type="ECO:0000313" key="13">
    <source>
        <dbReference type="Proteomes" id="UP000734854"/>
    </source>
</evidence>
<keyword evidence="5" id="KW-0833">Ubl conjugation pathway</keyword>
<dbReference type="Gene3D" id="2.60.60.20">
    <property type="entry name" value="PLAT/LH2 domain"/>
    <property type="match status" value="1"/>
</dbReference>
<keyword evidence="10" id="KW-0812">Transmembrane</keyword>
<keyword evidence="7" id="KW-0072">Autophagy</keyword>
<keyword evidence="10" id="KW-0472">Membrane</keyword>
<comment type="subcellular location">
    <subcellularLocation>
        <location evidence="1">Cytoplasm</location>
    </subcellularLocation>
</comment>
<evidence type="ECO:0000256" key="9">
    <source>
        <dbReference type="SAM" id="MobiDB-lite"/>
    </source>
</evidence>
<comment type="similarity">
    <text evidence="2">Belongs to the ATG3 family.</text>
</comment>
<dbReference type="InterPro" id="IPR007135">
    <property type="entry name" value="Atg3/Atg10"/>
</dbReference>
<feature type="compositionally biased region" description="Basic and acidic residues" evidence="9">
    <location>
        <begin position="509"/>
        <end position="525"/>
    </location>
</feature>
<evidence type="ECO:0000256" key="3">
    <source>
        <dbReference type="ARBA" id="ARBA00022448"/>
    </source>
</evidence>
<proteinExistence type="inferred from homology"/>
<gene>
    <name evidence="12" type="ORF">ZIOFF_024656</name>
</gene>
<sequence length="539" mass="58908">MAEWTEMMKDHVGDDIDVTDDGDVTDGRDGCWESSTLKLHEAFKGTVERITGPRTVSALKEKGVLSVSEFVVAGDNLVAKCPTWSWEAGEPSKRKTYLPADKQYLITRNVPCLRRASSVEEEYDAAGGEFLLGDDDDDDNDGWLATHGMPKGTRSADEEVLPSMESLDIRKDVAIKSIPSYFGGEEEEDIPDMADYEDSENLIEADPATLQSKYLVATEPEDDNILRTRTYDISITTDVTIEDHPHLPGKHASVHPCRHGAVMKKIIDVLISRGVEPEVDKYLFLFLKFIASVVPTIEYDYTMDFDLGSSKTSRFSSSYISGVLNAVVWLMTNLLFVIVVAFYKSAPGVESSVGMGMQAAIDAVVFKCVYTLYVSTGTVIKAGTDATIGLTLGDEAGQSFTVRDLRKWGGLMGADHDYFELGALDAFSGRGPCGLRLPICRINLTSDGAGRHHGWYCDYLEVTATGPHLPCSQTLFYVRQWLATDAPPYSLYATVDGCDQLQGAPRQPTDQRRLVVGDGAADARDSSSLSSSSTPVDSA</sequence>
<dbReference type="GO" id="GO:0044804">
    <property type="term" value="P:nucleophagy"/>
    <property type="evidence" value="ECO:0007669"/>
    <property type="project" value="TreeGrafter"/>
</dbReference>
<name>A0A8J5LDN7_ZINOF</name>
<evidence type="ECO:0000256" key="4">
    <source>
        <dbReference type="ARBA" id="ARBA00022490"/>
    </source>
</evidence>
<evidence type="ECO:0000256" key="5">
    <source>
        <dbReference type="ARBA" id="ARBA00022786"/>
    </source>
</evidence>
<evidence type="ECO:0000313" key="12">
    <source>
        <dbReference type="EMBL" id="KAG6514306.1"/>
    </source>
</evidence>
<evidence type="ECO:0000256" key="7">
    <source>
        <dbReference type="ARBA" id="ARBA00023006"/>
    </source>
</evidence>
<keyword evidence="13" id="KW-1185">Reference proteome</keyword>
<dbReference type="GO" id="GO:0005829">
    <property type="term" value="C:cytosol"/>
    <property type="evidence" value="ECO:0007669"/>
    <property type="project" value="TreeGrafter"/>
</dbReference>
<reference evidence="12 13" key="1">
    <citation type="submission" date="2020-08" db="EMBL/GenBank/DDBJ databases">
        <title>Plant Genome Project.</title>
        <authorList>
            <person name="Zhang R.-G."/>
        </authorList>
    </citation>
    <scope>NUCLEOTIDE SEQUENCE [LARGE SCALE GENOMIC DNA]</scope>
    <source>
        <tissue evidence="12">Rhizome</tissue>
    </source>
</reference>